<dbReference type="InterPro" id="IPR011010">
    <property type="entry name" value="DNA_brk_join_enz"/>
</dbReference>
<dbReference type="PANTHER" id="PTHR30349">
    <property type="entry name" value="PHAGE INTEGRASE-RELATED"/>
    <property type="match status" value="1"/>
</dbReference>
<sequence>MEAMLPTGLGVQAPTQQDASNLPCFYYPNGDFCFEVNAFILSAWKYSNYSTTNRGGTLRQWVMQLSELVRFMESNALNVLTVTDPYFVLFVNGLMAEKEASGEDKRSAETVRAIGSKCLEFLAFATEMYGYANFVSPGGIVKGCKVESSDKRKYPSEYRRVVWHHHSFPLSSSGGEGSPLLAESLVALKMASRKRARPVAARLKILISVLESLGCRRAEAARISVSDIMTAYHSCLSSPLLRIPMVKGRVGSRLVPVSHSIISTWNDYIVEFRNPRLAELRKKNPDGGVLDHDYLFINLRNGQPLGINTITNDISDLKFASGIAKRAHPHMFRHRFITNKFKELIIEYDLQNTDVMRRAISNSELIKTKLKEWTGHKMVESLDRYIHLAFSELAGMPAVVERVNATGEYKAARAIFKDLEEDRDAGQISQEKFESKASRLLGEFFVGMDAESPVRGG</sequence>
<keyword evidence="2" id="KW-0229">DNA integration</keyword>
<proteinExistence type="inferred from homology"/>
<dbReference type="Gene3D" id="1.10.443.10">
    <property type="entry name" value="Intergrase catalytic core"/>
    <property type="match status" value="1"/>
</dbReference>
<dbReference type="RefSeq" id="WP_156310042.1">
    <property type="nucleotide sequence ID" value="NZ_CP116669.1"/>
</dbReference>
<comment type="similarity">
    <text evidence="1">Belongs to the 'phage' integrase family.</text>
</comment>
<evidence type="ECO:0000256" key="1">
    <source>
        <dbReference type="ARBA" id="ARBA00008857"/>
    </source>
</evidence>
<evidence type="ECO:0000313" key="7">
    <source>
        <dbReference type="Proteomes" id="UP001214301"/>
    </source>
</evidence>
<dbReference type="PANTHER" id="PTHR30349:SF41">
    <property type="entry name" value="INTEGRASE_RECOMBINASE PROTEIN MJ0367-RELATED"/>
    <property type="match status" value="1"/>
</dbReference>
<feature type="domain" description="Tyr recombinase" evidence="5">
    <location>
        <begin position="175"/>
        <end position="398"/>
    </location>
</feature>
<protein>
    <submittedName>
        <fullName evidence="6">Tyrosine-type recombinase/integrase</fullName>
    </submittedName>
</protein>
<name>A0ABY7R2F9_9PSED</name>
<dbReference type="EMBL" id="CP116669">
    <property type="protein sequence ID" value="WCH97957.1"/>
    <property type="molecule type" value="Genomic_DNA"/>
</dbReference>
<keyword evidence="4" id="KW-0233">DNA recombination</keyword>
<evidence type="ECO:0000256" key="4">
    <source>
        <dbReference type="ARBA" id="ARBA00023172"/>
    </source>
</evidence>
<gene>
    <name evidence="6" type="ORF">PMC74_14285</name>
</gene>
<dbReference type="Proteomes" id="UP001214301">
    <property type="component" value="Chromosome"/>
</dbReference>
<accession>A0ABY7R2F9</accession>
<keyword evidence="7" id="KW-1185">Reference proteome</keyword>
<dbReference type="InterPro" id="IPR050090">
    <property type="entry name" value="Tyrosine_recombinase_XerCD"/>
</dbReference>
<dbReference type="InterPro" id="IPR013762">
    <property type="entry name" value="Integrase-like_cat_sf"/>
</dbReference>
<dbReference type="SUPFAM" id="SSF56349">
    <property type="entry name" value="DNA breaking-rejoining enzymes"/>
    <property type="match status" value="1"/>
</dbReference>
<reference evidence="6 7" key="1">
    <citation type="journal article" date="2020" name="Front. Microbiol.">
        <title>Toward Biorecycling: Isolation of a Soil Bacterium That Grows on a Polyurethane Oligomer and Monomer.</title>
        <authorList>
            <person name="Espinosa M.J.C."/>
            <person name="Blanco A.C."/>
            <person name="Schmidgall T."/>
            <person name="Atanasoff-Kardjalieff A.K."/>
            <person name="Kappelmeyer U."/>
            <person name="Tischler D."/>
            <person name="Pieper D.H."/>
            <person name="Heipieper H.J."/>
            <person name="Eberlein C."/>
        </authorList>
    </citation>
    <scope>NUCLEOTIDE SEQUENCE [LARGE SCALE GENOMIC DNA]</scope>
    <source>
        <strain evidence="6 7">TDA1</strain>
    </source>
</reference>
<evidence type="ECO:0000256" key="3">
    <source>
        <dbReference type="ARBA" id="ARBA00023125"/>
    </source>
</evidence>
<dbReference type="Pfam" id="PF00589">
    <property type="entry name" value="Phage_integrase"/>
    <property type="match status" value="1"/>
</dbReference>
<organism evidence="6 7">
    <name type="scientific">Pseudomonas capeferrum</name>
    <dbReference type="NCBI Taxonomy" id="1495066"/>
    <lineage>
        <taxon>Bacteria</taxon>
        <taxon>Pseudomonadati</taxon>
        <taxon>Pseudomonadota</taxon>
        <taxon>Gammaproteobacteria</taxon>
        <taxon>Pseudomonadales</taxon>
        <taxon>Pseudomonadaceae</taxon>
        <taxon>Pseudomonas</taxon>
    </lineage>
</organism>
<dbReference type="InterPro" id="IPR002104">
    <property type="entry name" value="Integrase_catalytic"/>
</dbReference>
<evidence type="ECO:0000259" key="5">
    <source>
        <dbReference type="PROSITE" id="PS51898"/>
    </source>
</evidence>
<evidence type="ECO:0000313" key="6">
    <source>
        <dbReference type="EMBL" id="WCH97957.1"/>
    </source>
</evidence>
<evidence type="ECO:0000256" key="2">
    <source>
        <dbReference type="ARBA" id="ARBA00022908"/>
    </source>
</evidence>
<dbReference type="PROSITE" id="PS51898">
    <property type="entry name" value="TYR_RECOMBINASE"/>
    <property type="match status" value="1"/>
</dbReference>
<keyword evidence="3" id="KW-0238">DNA-binding</keyword>